<name>A0A8E2DX78_9PEZI</name>
<dbReference type="InterPro" id="IPR051710">
    <property type="entry name" value="Phosphatase_SH3-domain"/>
</dbReference>
<evidence type="ECO:0000313" key="2">
    <source>
        <dbReference type="Proteomes" id="UP000250266"/>
    </source>
</evidence>
<reference evidence="1 2" key="1">
    <citation type="journal article" date="2016" name="Nat. Commun.">
        <title>Ectomycorrhizal ecology is imprinted in the genome of the dominant symbiotic fungus Cenococcum geophilum.</title>
        <authorList>
            <consortium name="DOE Joint Genome Institute"/>
            <person name="Peter M."/>
            <person name="Kohler A."/>
            <person name="Ohm R.A."/>
            <person name="Kuo A."/>
            <person name="Krutzmann J."/>
            <person name="Morin E."/>
            <person name="Arend M."/>
            <person name="Barry K.W."/>
            <person name="Binder M."/>
            <person name="Choi C."/>
            <person name="Clum A."/>
            <person name="Copeland A."/>
            <person name="Grisel N."/>
            <person name="Haridas S."/>
            <person name="Kipfer T."/>
            <person name="LaButti K."/>
            <person name="Lindquist E."/>
            <person name="Lipzen A."/>
            <person name="Maire R."/>
            <person name="Meier B."/>
            <person name="Mihaltcheva S."/>
            <person name="Molinier V."/>
            <person name="Murat C."/>
            <person name="Poggeler S."/>
            <person name="Quandt C.A."/>
            <person name="Sperisen C."/>
            <person name="Tritt A."/>
            <person name="Tisserant E."/>
            <person name="Crous P.W."/>
            <person name="Henrissat B."/>
            <person name="Nehls U."/>
            <person name="Egli S."/>
            <person name="Spatafora J.W."/>
            <person name="Grigoriev I.V."/>
            <person name="Martin F.M."/>
        </authorList>
    </citation>
    <scope>NUCLEOTIDE SEQUENCE [LARGE SCALE GENOMIC DNA]</scope>
    <source>
        <strain evidence="1 2">CBS 459.81</strain>
    </source>
</reference>
<gene>
    <name evidence="1" type="ORF">K432DRAFT_387418</name>
</gene>
<dbReference type="InterPro" id="IPR013078">
    <property type="entry name" value="His_Pase_superF_clade-1"/>
</dbReference>
<sequence>MLEYIYVVRHGFRSNWIVNPESGEYSANIPSPTGIASDPALASYGVGQSEALAEKVVSFDPPVDVVISSPFYRCLQTVKPAIAKLSAKRQGSVNIKVENGFGEFYGRARFDHPSPASLDVLHEHFPHMLDLHYEAVIVPSTNGETIDGLHNRVAYALHRVIAAIDNDPSGPKTLLICTHAATMIAIGRALTGSMPEDPAEDDFLCYTCSVSKFVRRRKGDGKDDSVSVDDWNREFPDDIPIVGWRGGKGVLGGWDCKLNGDTSHLENGAERGWQFSGDEAFMADPNAYNDRLNTIETVDTEIETERKGSRL</sequence>
<dbReference type="EMBL" id="KV745795">
    <property type="protein sequence ID" value="OCK73390.1"/>
    <property type="molecule type" value="Genomic_DNA"/>
</dbReference>
<dbReference type="SUPFAM" id="SSF53254">
    <property type="entry name" value="Phosphoglycerate mutase-like"/>
    <property type="match status" value="1"/>
</dbReference>
<dbReference type="PANTHER" id="PTHR16469">
    <property type="entry name" value="UBIQUITIN-ASSOCIATED AND SH3 DOMAIN-CONTAINING BA-RELATED"/>
    <property type="match status" value="1"/>
</dbReference>
<dbReference type="AlphaFoldDB" id="A0A8E2DX78"/>
<dbReference type="OrthoDB" id="414418at2759"/>
<dbReference type="CDD" id="cd07040">
    <property type="entry name" value="HP"/>
    <property type="match status" value="1"/>
</dbReference>
<dbReference type="PANTHER" id="PTHR16469:SF51">
    <property type="entry name" value="TRANSCRIPTION FACTOR TAU 55 KDA SUBUNIT"/>
    <property type="match status" value="1"/>
</dbReference>
<evidence type="ECO:0000313" key="1">
    <source>
        <dbReference type="EMBL" id="OCK73390.1"/>
    </source>
</evidence>
<dbReference type="Gene3D" id="3.40.50.1240">
    <property type="entry name" value="Phosphoglycerate mutase-like"/>
    <property type="match status" value="1"/>
</dbReference>
<dbReference type="Pfam" id="PF00300">
    <property type="entry name" value="His_Phos_1"/>
    <property type="match status" value="1"/>
</dbReference>
<dbReference type="InterPro" id="IPR029033">
    <property type="entry name" value="His_PPase_superfam"/>
</dbReference>
<accession>A0A8E2DX78</accession>
<dbReference type="Proteomes" id="UP000250266">
    <property type="component" value="Unassembled WGS sequence"/>
</dbReference>
<proteinExistence type="predicted"/>
<organism evidence="1 2">
    <name type="scientific">Lepidopterella palustris CBS 459.81</name>
    <dbReference type="NCBI Taxonomy" id="1314670"/>
    <lineage>
        <taxon>Eukaryota</taxon>
        <taxon>Fungi</taxon>
        <taxon>Dikarya</taxon>
        <taxon>Ascomycota</taxon>
        <taxon>Pezizomycotina</taxon>
        <taxon>Dothideomycetes</taxon>
        <taxon>Pleosporomycetidae</taxon>
        <taxon>Mytilinidiales</taxon>
        <taxon>Argynnaceae</taxon>
        <taxon>Lepidopterella</taxon>
    </lineage>
</organism>
<keyword evidence="2" id="KW-1185">Reference proteome</keyword>
<protein>
    <submittedName>
        <fullName evidence="1">Phosphoglycerate mutase-like protein</fullName>
    </submittedName>
</protein>